<protein>
    <recommendedName>
        <fullName evidence="4">Isoaspartyl peptidase</fullName>
    </recommendedName>
</protein>
<dbReference type="Pfam" id="PF01112">
    <property type="entry name" value="Asparaginase_2"/>
    <property type="match status" value="1"/>
</dbReference>
<feature type="site" description="Cleavage; by autolysis" evidence="7">
    <location>
        <begin position="175"/>
        <end position="176"/>
    </location>
</feature>
<dbReference type="SUPFAM" id="SSF56235">
    <property type="entry name" value="N-terminal nucleophile aminohydrolases (Ntn hydrolases)"/>
    <property type="match status" value="1"/>
</dbReference>
<keyword evidence="9" id="KW-1185">Reference proteome</keyword>
<sequence>MLNKYSIAIHGGAGAMSKGKLTPEQESEITTVLKNIVEDGLASLKEGASALDVVQVAVNMLEDCVWFNAGKGAVFNHAGTHELDASIMCGKTLDAGAVSGIRYSPNPINVARAVMDNSPHVYLGGEGAEQFVRDIGLVEVDNTYFSTEMRYQQLQSALKAQEVILEPTQNDYKYGTVGAVAFDKHGNLAAATSTGGITNKQYGRIGDSPVIGAGTYANNQTCAVSATGHGEHFLRHVVAHNISSRMALAHESLEQAANHVIFTDLKSTGGSGGVIAVDHQGNIVLPFNTEGMYRGWGGSNQPAQAKIYE</sequence>
<dbReference type="RefSeq" id="WP_077333686.1">
    <property type="nucleotide sequence ID" value="NZ_FULE01000014.1"/>
</dbReference>
<dbReference type="PANTHER" id="PTHR10188:SF6">
    <property type="entry name" value="N(4)-(BETA-N-ACETYLGLUCOSAMINYL)-L-ASPARAGINASE"/>
    <property type="match status" value="1"/>
</dbReference>
<evidence type="ECO:0000256" key="4">
    <source>
        <dbReference type="ARBA" id="ARBA00069124"/>
    </source>
</evidence>
<dbReference type="GO" id="GO:0006508">
    <property type="term" value="P:proteolysis"/>
    <property type="evidence" value="ECO:0007669"/>
    <property type="project" value="UniProtKB-KW"/>
</dbReference>
<dbReference type="STRING" id="1123498.VR7878_00835"/>
<keyword evidence="2 8" id="KW-0378">Hydrolase</keyword>
<dbReference type="FunFam" id="3.60.20.30:FF:000001">
    <property type="entry name" value="Isoaspartyl peptidase/L-asparaginase"/>
    <property type="match status" value="1"/>
</dbReference>
<dbReference type="AlphaFoldDB" id="A0A1R4LDV7"/>
<dbReference type="InterPro" id="IPR000246">
    <property type="entry name" value="Peptidase_T2"/>
</dbReference>
<feature type="binding site" evidence="6">
    <location>
        <begin position="204"/>
        <end position="207"/>
    </location>
    <ligand>
        <name>substrate</name>
    </ligand>
</feature>
<organism evidence="8 9">
    <name type="scientific">Vibrio ruber (strain DSM 16370 / JCM 11486 / BCRC 17186 / CECT 7878 / LMG 23124 / VR1)</name>
    <dbReference type="NCBI Taxonomy" id="1123498"/>
    <lineage>
        <taxon>Bacteria</taxon>
        <taxon>Pseudomonadati</taxon>
        <taxon>Pseudomonadota</taxon>
        <taxon>Gammaproteobacteria</taxon>
        <taxon>Vibrionales</taxon>
        <taxon>Vibrionaceae</taxon>
        <taxon>Vibrio</taxon>
    </lineage>
</organism>
<evidence type="ECO:0000256" key="7">
    <source>
        <dbReference type="PIRSR" id="PIRSR600246-3"/>
    </source>
</evidence>
<evidence type="ECO:0000256" key="2">
    <source>
        <dbReference type="ARBA" id="ARBA00022801"/>
    </source>
</evidence>
<evidence type="ECO:0000256" key="6">
    <source>
        <dbReference type="PIRSR" id="PIRSR600246-2"/>
    </source>
</evidence>
<keyword evidence="3" id="KW-0068">Autocatalytic cleavage</keyword>
<evidence type="ECO:0000256" key="3">
    <source>
        <dbReference type="ARBA" id="ARBA00022813"/>
    </source>
</evidence>
<dbReference type="EMBL" id="FULE01000014">
    <property type="protein sequence ID" value="SJN54593.1"/>
    <property type="molecule type" value="Genomic_DNA"/>
</dbReference>
<proteinExistence type="predicted"/>
<evidence type="ECO:0000313" key="9">
    <source>
        <dbReference type="Proteomes" id="UP000188276"/>
    </source>
</evidence>
<feature type="active site" description="Nucleophile" evidence="5">
    <location>
        <position position="176"/>
    </location>
</feature>
<evidence type="ECO:0000256" key="5">
    <source>
        <dbReference type="PIRSR" id="PIRSR600246-1"/>
    </source>
</evidence>
<dbReference type="OrthoDB" id="9780217at2"/>
<reference evidence="9" key="1">
    <citation type="submission" date="2017-02" db="EMBL/GenBank/DDBJ databases">
        <authorList>
            <person name="Rodrigo-Torres L."/>
            <person name="Arahal R.D."/>
            <person name="Lucena T."/>
        </authorList>
    </citation>
    <scope>NUCLEOTIDE SEQUENCE [LARGE SCALE GENOMIC DNA]</scope>
    <source>
        <strain evidence="9">CECT 7878</strain>
    </source>
</reference>
<dbReference type="GO" id="GO:0016811">
    <property type="term" value="F:hydrolase activity, acting on carbon-nitrogen (but not peptide) bonds, in linear amides"/>
    <property type="evidence" value="ECO:0007669"/>
    <property type="project" value="UniProtKB-ARBA"/>
</dbReference>
<dbReference type="CDD" id="cd04701">
    <property type="entry name" value="Asparaginase_2"/>
    <property type="match status" value="1"/>
</dbReference>
<evidence type="ECO:0000313" key="8">
    <source>
        <dbReference type="EMBL" id="SJN54593.1"/>
    </source>
</evidence>
<evidence type="ECO:0000256" key="1">
    <source>
        <dbReference type="ARBA" id="ARBA00022670"/>
    </source>
</evidence>
<dbReference type="PANTHER" id="PTHR10188">
    <property type="entry name" value="L-ASPARAGINASE"/>
    <property type="match status" value="1"/>
</dbReference>
<dbReference type="Gene3D" id="3.60.20.30">
    <property type="entry name" value="(Glycosyl)asparaginase"/>
    <property type="match status" value="1"/>
</dbReference>
<keyword evidence="1" id="KW-0645">Protease</keyword>
<dbReference type="Proteomes" id="UP000188276">
    <property type="component" value="Unassembled WGS sequence"/>
</dbReference>
<name>A0A1R4LDV7_VIBR1</name>
<gene>
    <name evidence="8" type="primary">iaaA_1</name>
    <name evidence="8" type="ORF">VR7878_00835</name>
</gene>
<dbReference type="GO" id="GO:0008233">
    <property type="term" value="F:peptidase activity"/>
    <property type="evidence" value="ECO:0007669"/>
    <property type="project" value="UniProtKB-KW"/>
</dbReference>
<feature type="binding site" evidence="6">
    <location>
        <begin position="227"/>
        <end position="230"/>
    </location>
    <ligand>
        <name>substrate</name>
    </ligand>
</feature>
<accession>A0A1R4LDV7</accession>
<dbReference type="InterPro" id="IPR029055">
    <property type="entry name" value="Ntn_hydrolases_N"/>
</dbReference>